<name>A0A6A7K4N2_9FIRM</name>
<dbReference type="RefSeq" id="WP_152800882.1">
    <property type="nucleotide sequence ID" value="NZ_WHNX01000002.1"/>
</dbReference>
<keyword evidence="2" id="KW-1185">Reference proteome</keyword>
<protein>
    <submittedName>
        <fullName evidence="1">Uncharacterized protein</fullName>
    </submittedName>
</protein>
<comment type="caution">
    <text evidence="1">The sequence shown here is derived from an EMBL/GenBank/DDBJ whole genome shotgun (WGS) entry which is preliminary data.</text>
</comment>
<proteinExistence type="predicted"/>
<reference evidence="1 2" key="1">
    <citation type="submission" date="2019-10" db="EMBL/GenBank/DDBJ databases">
        <title>Alkalibaculum tamaniensis sp.nov., a new alkaliphilic acetogen, isolated on methoxylated aromatics from a mud volcano.</title>
        <authorList>
            <person name="Khomyakova M.A."/>
            <person name="Merkel A.Y."/>
            <person name="Bonch-Osmolovskaya E.A."/>
            <person name="Slobodkin A.I."/>
        </authorList>
    </citation>
    <scope>NUCLEOTIDE SEQUENCE [LARGE SCALE GENOMIC DNA]</scope>
    <source>
        <strain evidence="1 2">M08DMB</strain>
    </source>
</reference>
<gene>
    <name evidence="1" type="ORF">GC105_01255</name>
</gene>
<dbReference type="EMBL" id="WHNX01000002">
    <property type="protein sequence ID" value="MPW24419.1"/>
    <property type="molecule type" value="Genomic_DNA"/>
</dbReference>
<evidence type="ECO:0000313" key="2">
    <source>
        <dbReference type="Proteomes" id="UP000440004"/>
    </source>
</evidence>
<dbReference type="Proteomes" id="UP000440004">
    <property type="component" value="Unassembled WGS sequence"/>
</dbReference>
<dbReference type="AlphaFoldDB" id="A0A6A7K4N2"/>
<organism evidence="1 2">
    <name type="scientific">Alkalibaculum sporogenes</name>
    <dbReference type="NCBI Taxonomy" id="2655001"/>
    <lineage>
        <taxon>Bacteria</taxon>
        <taxon>Bacillati</taxon>
        <taxon>Bacillota</taxon>
        <taxon>Clostridia</taxon>
        <taxon>Eubacteriales</taxon>
        <taxon>Eubacteriaceae</taxon>
        <taxon>Alkalibaculum</taxon>
    </lineage>
</organism>
<accession>A0A6A7K4N2</accession>
<evidence type="ECO:0000313" key="1">
    <source>
        <dbReference type="EMBL" id="MPW24419.1"/>
    </source>
</evidence>
<sequence>MKILRIIKTVEHSKVHIDLENRSISLDLTIDTKISSLMDYFEIFLTRMLMCRKAASFLDLKFELVMNGTQIL</sequence>